<dbReference type="STRING" id="200378.SAMN05216553_112155"/>
<feature type="region of interest" description="Disordered" evidence="1">
    <location>
        <begin position="1"/>
        <end position="24"/>
    </location>
</feature>
<sequence>MSDINELQNLADDESAEPGFDRELGVVAPGKSTASIVC</sequence>
<evidence type="ECO:0000313" key="3">
    <source>
        <dbReference type="Proteomes" id="UP000199623"/>
    </source>
</evidence>
<dbReference type="EMBL" id="FNCC01000012">
    <property type="protein sequence ID" value="SDG86312.1"/>
    <property type="molecule type" value="Genomic_DNA"/>
</dbReference>
<organism evidence="2 3">
    <name type="scientific">Lentzea fradiae</name>
    <dbReference type="NCBI Taxonomy" id="200378"/>
    <lineage>
        <taxon>Bacteria</taxon>
        <taxon>Bacillati</taxon>
        <taxon>Actinomycetota</taxon>
        <taxon>Actinomycetes</taxon>
        <taxon>Pseudonocardiales</taxon>
        <taxon>Pseudonocardiaceae</taxon>
        <taxon>Lentzea</taxon>
    </lineage>
</organism>
<gene>
    <name evidence="2" type="ORF">SAMN05216553_112155</name>
</gene>
<name>A0A1G7XQ33_9PSEU</name>
<proteinExistence type="predicted"/>
<evidence type="ECO:0000256" key="1">
    <source>
        <dbReference type="SAM" id="MobiDB-lite"/>
    </source>
</evidence>
<dbReference type="AlphaFoldDB" id="A0A1G7XQ33"/>
<evidence type="ECO:0000313" key="2">
    <source>
        <dbReference type="EMBL" id="SDG86312.1"/>
    </source>
</evidence>
<accession>A0A1G7XQ33</accession>
<protein>
    <submittedName>
        <fullName evidence="2">Uncharacterized protein</fullName>
    </submittedName>
</protein>
<reference evidence="3" key="1">
    <citation type="submission" date="2016-10" db="EMBL/GenBank/DDBJ databases">
        <authorList>
            <person name="Varghese N."/>
            <person name="Submissions S."/>
        </authorList>
    </citation>
    <scope>NUCLEOTIDE SEQUENCE [LARGE SCALE GENOMIC DNA]</scope>
    <source>
        <strain evidence="3">CGMCC 4.3506</strain>
    </source>
</reference>
<dbReference type="Proteomes" id="UP000199623">
    <property type="component" value="Unassembled WGS sequence"/>
</dbReference>
<keyword evidence="3" id="KW-1185">Reference proteome</keyword>